<dbReference type="Proteomes" id="UP000308092">
    <property type="component" value="Unassembled WGS sequence"/>
</dbReference>
<reference evidence="3 4" key="1">
    <citation type="submission" date="2019-03" db="EMBL/GenBank/DDBJ databases">
        <title>The genome sequence of a newly discovered highly antifungal drug resistant Aspergillus species, Aspergillus tanneri NIH 1004.</title>
        <authorList>
            <person name="Mounaud S."/>
            <person name="Singh I."/>
            <person name="Joardar V."/>
            <person name="Pakala S."/>
            <person name="Pakala S."/>
            <person name="Venepally P."/>
            <person name="Hoover J."/>
            <person name="Nierman W."/>
            <person name="Chung J."/>
            <person name="Losada L."/>
        </authorList>
    </citation>
    <scope>NUCLEOTIDE SEQUENCE [LARGE SCALE GENOMIC DNA]</scope>
    <source>
        <strain evidence="3 4">NIH1004</strain>
    </source>
</reference>
<name>A0A4S3JMZ4_9EURO</name>
<protein>
    <submittedName>
        <fullName evidence="3">Uncharacterized protein</fullName>
    </submittedName>
</protein>
<organism evidence="3 4">
    <name type="scientific">Aspergillus tanneri</name>
    <dbReference type="NCBI Taxonomy" id="1220188"/>
    <lineage>
        <taxon>Eukaryota</taxon>
        <taxon>Fungi</taxon>
        <taxon>Dikarya</taxon>
        <taxon>Ascomycota</taxon>
        <taxon>Pezizomycotina</taxon>
        <taxon>Eurotiomycetes</taxon>
        <taxon>Eurotiomycetidae</taxon>
        <taxon>Eurotiales</taxon>
        <taxon>Aspergillaceae</taxon>
        <taxon>Aspergillus</taxon>
        <taxon>Aspergillus subgen. Circumdati</taxon>
    </lineage>
</organism>
<dbReference type="EMBL" id="SOSA01000095">
    <property type="protein sequence ID" value="THC96885.1"/>
    <property type="molecule type" value="Genomic_DNA"/>
</dbReference>
<evidence type="ECO:0000313" key="3">
    <source>
        <dbReference type="EMBL" id="THC96885.1"/>
    </source>
</evidence>
<dbReference type="EMBL" id="QUQM01000005">
    <property type="protein sequence ID" value="KAA8643029.1"/>
    <property type="molecule type" value="Genomic_DNA"/>
</dbReference>
<evidence type="ECO:0000313" key="2">
    <source>
        <dbReference type="EMBL" id="KAA8643029.1"/>
    </source>
</evidence>
<evidence type="ECO:0000256" key="1">
    <source>
        <dbReference type="SAM" id="MobiDB-lite"/>
    </source>
</evidence>
<dbReference type="GeneID" id="54332493"/>
<proteinExistence type="predicted"/>
<dbReference type="VEuPathDB" id="FungiDB:EYZ11_003655"/>
<evidence type="ECO:0000313" key="4">
    <source>
        <dbReference type="Proteomes" id="UP000308092"/>
    </source>
</evidence>
<accession>A0A4S3JMZ4</accession>
<comment type="caution">
    <text evidence="3">The sequence shown here is derived from an EMBL/GenBank/DDBJ whole genome shotgun (WGS) entry which is preliminary data.</text>
</comment>
<sequence>MNRYSPMDYEAAEALLLLSRAPIVHGVNSNSGTRAIRQEGLVSQSGRVYLGNPGKEQRAQTYPAVNVITAQDIHPPQPIPPAEVGRKPNTMTPDQALQAYLIRQQFLAGIAPQDMIPMRGHRAGQPQRRVPGVVSNASIPPVVQITNNGIAAPYIPPARFNGVIHPFPVLHERTRPMQENAPRQMPDTSDRPDTGTAAQQAPILPVEPNRPSDARNRNQQARRLVRPRRQRVVNDAQVSRNKVSSREERGVFSQLHRVRAHFQQSLNGLPHTTPGNPPSQEAPPGNETRCQEENPNQNPSHNGFDILKAFSDRLELSFMLIDYLGPLDLMNLYTASRPLHYFIKSHMRRIILCQAAQNAPEAALAFPFRCYPKQCVRSLKRSLVIGPKEENKMRYVLIPSFQWLFMIIHRETIIESIIQWMERIGHGLPKQSASALRRLWFLMDIPDNKRRTWTVQNPRLWDGLNLFLAAFFMIQLDILMQDRDENRIGGGLRRLMMAHPSLEFVWDVLSGAALETEHETLQSFVRWRYKPRPHEVGRYVYGVPPEEVGLLHYEGYGRHGKRMKLYRPDHLLLKEMKRRKIDVRQIYKDVFLLDEVEEYTNKDTMAWDEALRDETEGTESEWLNAVNLDRLGA</sequence>
<reference evidence="2 5" key="2">
    <citation type="submission" date="2019-08" db="EMBL/GenBank/DDBJ databases">
        <title>The genome sequence of a newly discovered highly antifungal drug resistant Aspergillus species, Aspergillus tanneri NIH 1004.</title>
        <authorList>
            <person name="Mounaud S."/>
            <person name="Singh I."/>
            <person name="Joardar V."/>
            <person name="Pakala S."/>
            <person name="Pakala S."/>
            <person name="Venepally P."/>
            <person name="Chung J.K."/>
            <person name="Losada L."/>
            <person name="Nierman W.C."/>
        </authorList>
    </citation>
    <scope>NUCLEOTIDE SEQUENCE [LARGE SCALE GENOMIC DNA]</scope>
    <source>
        <strain evidence="2 5">NIH1004</strain>
    </source>
</reference>
<evidence type="ECO:0000313" key="5">
    <source>
        <dbReference type="Proteomes" id="UP000324241"/>
    </source>
</evidence>
<dbReference type="OrthoDB" id="4966at2759"/>
<keyword evidence="4" id="KW-1185">Reference proteome</keyword>
<gene>
    <name evidence="2" type="ORF">ATNIH1004_009791</name>
    <name evidence="3" type="ORF">EYZ11_003655</name>
</gene>
<dbReference type="RefSeq" id="XP_033422391.1">
    <property type="nucleotide sequence ID" value="XM_033574373.1"/>
</dbReference>
<dbReference type="AlphaFoldDB" id="A0A4S3JMZ4"/>
<feature type="region of interest" description="Disordered" evidence="1">
    <location>
        <begin position="176"/>
        <end position="251"/>
    </location>
</feature>
<dbReference type="STRING" id="1220188.A0A4S3JMZ4"/>
<feature type="region of interest" description="Disordered" evidence="1">
    <location>
        <begin position="266"/>
        <end position="304"/>
    </location>
</feature>
<dbReference type="Proteomes" id="UP000324241">
    <property type="component" value="Unassembled WGS sequence"/>
</dbReference>